<evidence type="ECO:0000313" key="11">
    <source>
        <dbReference type="Proteomes" id="UP000792457"/>
    </source>
</evidence>
<protein>
    <recommendedName>
        <fullName evidence="9">C2H2-type domain-containing protein</fullName>
    </recommendedName>
</protein>
<keyword evidence="6" id="KW-0539">Nucleus</keyword>
<evidence type="ECO:0000256" key="1">
    <source>
        <dbReference type="ARBA" id="ARBA00004123"/>
    </source>
</evidence>
<dbReference type="SUPFAM" id="SSF57667">
    <property type="entry name" value="beta-beta-alpha zinc fingers"/>
    <property type="match status" value="2"/>
</dbReference>
<dbReference type="PROSITE" id="PS00028">
    <property type="entry name" value="ZINC_FINGER_C2H2_1"/>
    <property type="match status" value="2"/>
</dbReference>
<keyword evidence="3" id="KW-0677">Repeat</keyword>
<evidence type="ECO:0000256" key="5">
    <source>
        <dbReference type="ARBA" id="ARBA00022833"/>
    </source>
</evidence>
<dbReference type="PANTHER" id="PTHR24394:SF58">
    <property type="entry name" value="ZINC FINGER AND BTB DOMAIN CONTAINING 33"/>
    <property type="match status" value="1"/>
</dbReference>
<comment type="subcellular location">
    <subcellularLocation>
        <location evidence="1">Nucleus</location>
    </subcellularLocation>
</comment>
<evidence type="ECO:0000313" key="10">
    <source>
        <dbReference type="EMBL" id="KAG8230912.1"/>
    </source>
</evidence>
<keyword evidence="2" id="KW-0479">Metal-binding</keyword>
<keyword evidence="11" id="KW-1185">Reference proteome</keyword>
<organism evidence="10 11">
    <name type="scientific">Ladona fulva</name>
    <name type="common">Scarce chaser dragonfly</name>
    <name type="synonym">Libellula fulva</name>
    <dbReference type="NCBI Taxonomy" id="123851"/>
    <lineage>
        <taxon>Eukaryota</taxon>
        <taxon>Metazoa</taxon>
        <taxon>Ecdysozoa</taxon>
        <taxon>Arthropoda</taxon>
        <taxon>Hexapoda</taxon>
        <taxon>Insecta</taxon>
        <taxon>Pterygota</taxon>
        <taxon>Palaeoptera</taxon>
        <taxon>Odonata</taxon>
        <taxon>Epiprocta</taxon>
        <taxon>Anisoptera</taxon>
        <taxon>Libelluloidea</taxon>
        <taxon>Libellulidae</taxon>
        <taxon>Ladona</taxon>
    </lineage>
</organism>
<accession>A0A8K0K9L1</accession>
<feature type="domain" description="C2H2-type" evidence="9">
    <location>
        <begin position="997"/>
        <end position="1027"/>
    </location>
</feature>
<evidence type="ECO:0000256" key="7">
    <source>
        <dbReference type="PROSITE-ProRule" id="PRU00042"/>
    </source>
</evidence>
<reference evidence="10" key="2">
    <citation type="submission" date="2017-10" db="EMBL/GenBank/DDBJ databases">
        <title>Ladona fulva Genome sequencing and assembly.</title>
        <authorList>
            <person name="Murali S."/>
            <person name="Richards S."/>
            <person name="Bandaranaike D."/>
            <person name="Bellair M."/>
            <person name="Blankenburg K."/>
            <person name="Chao H."/>
            <person name="Dinh H."/>
            <person name="Doddapaneni H."/>
            <person name="Dugan-Rocha S."/>
            <person name="Elkadiri S."/>
            <person name="Gnanaolivu R."/>
            <person name="Hernandez B."/>
            <person name="Skinner E."/>
            <person name="Javaid M."/>
            <person name="Lee S."/>
            <person name="Li M."/>
            <person name="Ming W."/>
            <person name="Munidasa M."/>
            <person name="Muniz J."/>
            <person name="Nguyen L."/>
            <person name="Hughes D."/>
            <person name="Osuji N."/>
            <person name="Pu L.-L."/>
            <person name="Puazo M."/>
            <person name="Qu C."/>
            <person name="Quiroz J."/>
            <person name="Raj R."/>
            <person name="Weissenberger G."/>
            <person name="Xin Y."/>
            <person name="Zou X."/>
            <person name="Han Y."/>
            <person name="Worley K."/>
            <person name="Muzny D."/>
            <person name="Gibbs R."/>
        </authorList>
    </citation>
    <scope>NUCLEOTIDE SEQUENCE</scope>
    <source>
        <strain evidence="10">Sampled in the wild</strain>
    </source>
</reference>
<keyword evidence="5" id="KW-0862">Zinc</keyword>
<evidence type="ECO:0000256" key="8">
    <source>
        <dbReference type="SAM" id="MobiDB-lite"/>
    </source>
</evidence>
<dbReference type="GO" id="GO:0005634">
    <property type="term" value="C:nucleus"/>
    <property type="evidence" value="ECO:0007669"/>
    <property type="project" value="UniProtKB-SubCell"/>
</dbReference>
<dbReference type="Pfam" id="PF00096">
    <property type="entry name" value="zf-C2H2"/>
    <property type="match status" value="1"/>
</dbReference>
<keyword evidence="4 7" id="KW-0863">Zinc-finger</keyword>
<dbReference type="Proteomes" id="UP000792457">
    <property type="component" value="Unassembled WGS sequence"/>
</dbReference>
<dbReference type="OrthoDB" id="8117402at2759"/>
<dbReference type="Gene3D" id="3.30.160.60">
    <property type="entry name" value="Classic Zinc Finger"/>
    <property type="match status" value="2"/>
</dbReference>
<dbReference type="InterPro" id="IPR013087">
    <property type="entry name" value="Znf_C2H2_type"/>
</dbReference>
<dbReference type="EMBL" id="KZ308518">
    <property type="protein sequence ID" value="KAG8230912.1"/>
    <property type="molecule type" value="Genomic_DNA"/>
</dbReference>
<feature type="compositionally biased region" description="Basic and acidic residues" evidence="8">
    <location>
        <begin position="29"/>
        <end position="57"/>
    </location>
</feature>
<dbReference type="AlphaFoldDB" id="A0A8K0K9L1"/>
<gene>
    <name evidence="10" type="ORF">J437_LFUL002944</name>
</gene>
<feature type="domain" description="C2H2-type" evidence="9">
    <location>
        <begin position="970"/>
        <end position="997"/>
    </location>
</feature>
<dbReference type="SMART" id="SM00355">
    <property type="entry name" value="ZnF_C2H2"/>
    <property type="match status" value="4"/>
</dbReference>
<proteinExistence type="predicted"/>
<dbReference type="GO" id="GO:0000981">
    <property type="term" value="F:DNA-binding transcription factor activity, RNA polymerase II-specific"/>
    <property type="evidence" value="ECO:0007669"/>
    <property type="project" value="TreeGrafter"/>
</dbReference>
<evidence type="ECO:0000259" key="9">
    <source>
        <dbReference type="PROSITE" id="PS50157"/>
    </source>
</evidence>
<name>A0A8K0K9L1_LADFU</name>
<evidence type="ECO:0000256" key="4">
    <source>
        <dbReference type="ARBA" id="ARBA00022771"/>
    </source>
</evidence>
<evidence type="ECO:0000256" key="2">
    <source>
        <dbReference type="ARBA" id="ARBA00022723"/>
    </source>
</evidence>
<feature type="non-terminal residue" evidence="10">
    <location>
        <position position="1"/>
    </location>
</feature>
<comment type="caution">
    <text evidence="10">The sequence shown here is derived from an EMBL/GenBank/DDBJ whole genome shotgun (WGS) entry which is preliminary data.</text>
</comment>
<dbReference type="InterPro" id="IPR036236">
    <property type="entry name" value="Znf_C2H2_sf"/>
</dbReference>
<sequence>MKKTSGGQGCITTSEGPRLRSRRILLSKPDSKSEKTKENKLVEEESRSKEDDQKKSISDSQSYLMNSLGVKRKVSEDQIPEDFLENVGGKRKVSEDQIPEDFLENVPLSSRMDFLEKIDNDLLTSDDKKNGDASSGISNPRKRKYNRIILKKACKSNSACDGNEQIIDNHIMKKRTYPEVCEETLPDVNNLHANDEPSPLNLKECNNSTTITRSAGIELASKKSGNASLIDIASIRHPVVNLGYRCDSDEFQLEREKLKALVNTRHCYSSHQNSDKSLQDEMLFGLELMRTESNIPGSLIIRNSEVKESTLKEIDHQMTEKIDEINGDKSDSNFKLSESDAGCHIVRGHDAPHYEEAITEDVSDGSMKSREEVLVIHSETRVLCNDTADNTVSSKSSIPLIHAESVNINEAGSNAARKEGIGSLSDKTSIATQAAIEYALHPENPENSSGNLKEDVGVTCLRNSNDVSESQKVNKPMNEIEYYVVIKSSFDENFKNSQIILKNAEETDKLASINEVTPKNIPVLYPDVSTRSNAAETTENQSSTNVVVIVNSVEKRSEGTLEGPPTENNEIRSLEDLRRQEMKEQSLSVAFVGSREQKSHDDKNADVGLAGGSTCVLNEFESSTQQLNQISQEKVINKSQDVIPVNLPGNEHSKEKDLSFRTSKDSFNCEEKKSELQANSYDVKEKESNLTPDKGGYMGNFSFEQNIPGSIQFPGLLNRFSFPVQSNLSQTLNVIVQVNSVLDNNSQLLRVYQNAVSGPLVEAPVNKPEIDCKDPNIGEKNTVPSKRYRPLLPKLSTLEPPKNFGMVDVNISSNTPFPCGSMVIGGIPAEIPLIVGNGMALNQSSFQIGSTVGVPSAPICNNSASSEVIERNEEDISPLLPEINNAEVSPDKGRKDLETLNSSGRQISRIPIEIQRVENKESSEDLKSGREEGNGTDPVKYVCGLCGYQSGRFWCVDRHIAQHLPRKKQYPCEVCDMQFFSMDTLKQHSKRHEPKKWECNFPGCHQAFATKNEWFVHVDGRHATERRHKCTLCDYSGKSSQALERHMKKHRDNDRNVECSVC</sequence>
<reference evidence="10" key="1">
    <citation type="submission" date="2013-04" db="EMBL/GenBank/DDBJ databases">
        <authorList>
            <person name="Qu J."/>
            <person name="Murali S.C."/>
            <person name="Bandaranaike D."/>
            <person name="Bellair M."/>
            <person name="Blankenburg K."/>
            <person name="Chao H."/>
            <person name="Dinh H."/>
            <person name="Doddapaneni H."/>
            <person name="Downs B."/>
            <person name="Dugan-Rocha S."/>
            <person name="Elkadiri S."/>
            <person name="Gnanaolivu R.D."/>
            <person name="Hernandez B."/>
            <person name="Javaid M."/>
            <person name="Jayaseelan J.C."/>
            <person name="Lee S."/>
            <person name="Li M."/>
            <person name="Ming W."/>
            <person name="Munidasa M."/>
            <person name="Muniz J."/>
            <person name="Nguyen L."/>
            <person name="Ongeri F."/>
            <person name="Osuji N."/>
            <person name="Pu L.-L."/>
            <person name="Puazo M."/>
            <person name="Qu C."/>
            <person name="Quiroz J."/>
            <person name="Raj R."/>
            <person name="Weissenberger G."/>
            <person name="Xin Y."/>
            <person name="Zou X."/>
            <person name="Han Y."/>
            <person name="Richards S."/>
            <person name="Worley K."/>
            <person name="Muzny D."/>
            <person name="Gibbs R."/>
        </authorList>
    </citation>
    <scope>NUCLEOTIDE SEQUENCE</scope>
    <source>
        <strain evidence="10">Sampled in the wild</strain>
    </source>
</reference>
<dbReference type="PANTHER" id="PTHR24394">
    <property type="entry name" value="ZINC FINGER PROTEIN"/>
    <property type="match status" value="1"/>
</dbReference>
<evidence type="ECO:0000256" key="6">
    <source>
        <dbReference type="ARBA" id="ARBA00023242"/>
    </source>
</evidence>
<evidence type="ECO:0000256" key="3">
    <source>
        <dbReference type="ARBA" id="ARBA00022737"/>
    </source>
</evidence>
<feature type="region of interest" description="Disordered" evidence="8">
    <location>
        <begin position="1"/>
        <end position="63"/>
    </location>
</feature>
<dbReference type="GO" id="GO:0008270">
    <property type="term" value="F:zinc ion binding"/>
    <property type="evidence" value="ECO:0007669"/>
    <property type="project" value="UniProtKB-KW"/>
</dbReference>
<dbReference type="PROSITE" id="PS50157">
    <property type="entry name" value="ZINC_FINGER_C2H2_2"/>
    <property type="match status" value="2"/>
</dbReference>